<name>M6UAX0_9LEPT</name>
<evidence type="ECO:0000313" key="2">
    <source>
        <dbReference type="Proteomes" id="UP000012153"/>
    </source>
</evidence>
<organism evidence="1 2">
    <name type="scientific">Leptospira noguchii serovar Autumnalis str. ZUN142</name>
    <dbReference type="NCBI Taxonomy" id="1085540"/>
    <lineage>
        <taxon>Bacteria</taxon>
        <taxon>Pseudomonadati</taxon>
        <taxon>Spirochaetota</taxon>
        <taxon>Spirochaetia</taxon>
        <taxon>Leptospirales</taxon>
        <taxon>Leptospiraceae</taxon>
        <taxon>Leptospira</taxon>
    </lineage>
</organism>
<dbReference type="EMBL" id="AHOP02000015">
    <property type="protein sequence ID" value="EMO42177.1"/>
    <property type="molecule type" value="Genomic_DNA"/>
</dbReference>
<evidence type="ECO:0000313" key="1">
    <source>
        <dbReference type="EMBL" id="EMO42177.1"/>
    </source>
</evidence>
<gene>
    <name evidence="1" type="ORF">LEP1GSC186_0434</name>
</gene>
<reference evidence="1 2" key="1">
    <citation type="submission" date="2013-01" db="EMBL/GenBank/DDBJ databases">
        <authorList>
            <person name="Harkins D.M."/>
            <person name="Durkin A.S."/>
            <person name="Brinkac L.M."/>
            <person name="Haft D.H."/>
            <person name="Selengut J.D."/>
            <person name="Sanka R."/>
            <person name="DePew J."/>
            <person name="Purushe J."/>
            <person name="Matthias M.A."/>
            <person name="Vinetz J.M."/>
            <person name="Sutton G.G."/>
            <person name="Nierman W.C."/>
            <person name="Fouts D.E."/>
        </authorList>
    </citation>
    <scope>NUCLEOTIDE SEQUENCE [LARGE SCALE GENOMIC DNA]</scope>
    <source>
        <strain evidence="1 2">ZUN142</strain>
    </source>
</reference>
<sequence>MRKQLLVSTETLSFNSKGIEMKNTIASRFCYKICELQTPSLY</sequence>
<proteinExistence type="predicted"/>
<protein>
    <submittedName>
        <fullName evidence="1">Uncharacterized protein</fullName>
    </submittedName>
</protein>
<comment type="caution">
    <text evidence="1">The sequence shown here is derived from an EMBL/GenBank/DDBJ whole genome shotgun (WGS) entry which is preliminary data.</text>
</comment>
<dbReference type="AlphaFoldDB" id="M6UAX0"/>
<dbReference type="Proteomes" id="UP000012153">
    <property type="component" value="Unassembled WGS sequence"/>
</dbReference>
<accession>M6UAX0</accession>